<dbReference type="InterPro" id="IPR016605">
    <property type="entry name" value="Transptr_NO3_Nar2"/>
</dbReference>
<keyword evidence="1" id="KW-0812">Transmembrane</keyword>
<organism evidence="2 3">
    <name type="scientific">Musa troglodytarum</name>
    <name type="common">fe'i banana</name>
    <dbReference type="NCBI Taxonomy" id="320322"/>
    <lineage>
        <taxon>Eukaryota</taxon>
        <taxon>Viridiplantae</taxon>
        <taxon>Streptophyta</taxon>
        <taxon>Embryophyta</taxon>
        <taxon>Tracheophyta</taxon>
        <taxon>Spermatophyta</taxon>
        <taxon>Magnoliopsida</taxon>
        <taxon>Liliopsida</taxon>
        <taxon>Zingiberales</taxon>
        <taxon>Musaceae</taxon>
        <taxon>Musa</taxon>
    </lineage>
</organism>
<evidence type="ECO:0000313" key="2">
    <source>
        <dbReference type="EMBL" id="URE13796.1"/>
    </source>
</evidence>
<keyword evidence="3" id="KW-1185">Reference proteome</keyword>
<proteinExistence type="predicted"/>
<dbReference type="PANTHER" id="PTHR34806">
    <property type="entry name" value="HIGH-AFFINITY NITRATE TRANSPORTER 3.2"/>
    <property type="match status" value="1"/>
</dbReference>
<dbReference type="GO" id="GO:0005886">
    <property type="term" value="C:plasma membrane"/>
    <property type="evidence" value="ECO:0007669"/>
    <property type="project" value="TreeGrafter"/>
</dbReference>
<reference evidence="2" key="1">
    <citation type="submission" date="2022-05" db="EMBL/GenBank/DDBJ databases">
        <title>The Musa troglodytarum L. genome provides insights into the mechanism of non-climacteric behaviour and enrichment of carotenoids.</title>
        <authorList>
            <person name="Wang J."/>
        </authorList>
    </citation>
    <scope>NUCLEOTIDE SEQUENCE</scope>
    <source>
        <tissue evidence="2">Leaf</tissue>
    </source>
</reference>
<accession>A0A9E7GER7</accession>
<keyword evidence="1" id="KW-1133">Transmembrane helix</keyword>
<evidence type="ECO:0000256" key="1">
    <source>
        <dbReference type="SAM" id="Phobius"/>
    </source>
</evidence>
<evidence type="ECO:0000313" key="3">
    <source>
        <dbReference type="Proteomes" id="UP001055439"/>
    </source>
</evidence>
<protein>
    <submittedName>
        <fullName evidence="2">High affinity nitrate transporter</fullName>
    </submittedName>
</protein>
<dbReference type="AlphaFoldDB" id="A0A9E7GER7"/>
<dbReference type="Proteomes" id="UP001055439">
    <property type="component" value="Chromosome 6"/>
</dbReference>
<dbReference type="Pfam" id="PF16974">
    <property type="entry name" value="NAR2"/>
    <property type="match status" value="1"/>
</dbReference>
<dbReference type="GO" id="GO:0015112">
    <property type="term" value="F:nitrate transmembrane transporter activity"/>
    <property type="evidence" value="ECO:0007669"/>
    <property type="project" value="TreeGrafter"/>
</dbReference>
<feature type="transmembrane region" description="Helical" evidence="1">
    <location>
        <begin position="263"/>
        <end position="282"/>
    </location>
</feature>
<dbReference type="EMBL" id="CP097508">
    <property type="protein sequence ID" value="URE13796.1"/>
    <property type="molecule type" value="Genomic_DNA"/>
</dbReference>
<dbReference type="GO" id="GO:0010167">
    <property type="term" value="P:response to nitrate"/>
    <property type="evidence" value="ECO:0007669"/>
    <property type="project" value="InterPro"/>
</dbReference>
<keyword evidence="1" id="KW-0472">Membrane</keyword>
<name>A0A9E7GER7_9LILI</name>
<gene>
    <name evidence="2" type="ORF">MUK42_23725</name>
</gene>
<sequence length="289" mass="31411">MGPPRIFAGSSPPSYLRQGTTPRCNLLHLLQRCNTSDVVQYTASAHLEFTDNDSLRKIDAFFGRSNRTAPSSVSGKEDLHLLLQQETKTMAALLSNQAAALLLLLCYIGPSAAVLFSSLPQTLRVTASPSPGQVLHAGVDEITVTWAVNQSLTAGTDSGYKKVKVTLCYAPVSQTDRGWRKTDDHLKKDKTCQFKMATRPYAANGTVTYTVERSIPTATFFVRAYALDASDTEVAYGQSTDPKKTTNLFDIVGITGRHASLDIAAACFSAFSVVALAFFFVVEKRKAKK</sequence>
<dbReference type="PANTHER" id="PTHR34806:SF1">
    <property type="entry name" value="HIGH-AFFINITY NITRATE TRANSPORTER 3.1"/>
    <property type="match status" value="1"/>
</dbReference>
<dbReference type="OrthoDB" id="2015470at2759"/>